<feature type="transmembrane region" description="Helical" evidence="6">
    <location>
        <begin position="434"/>
        <end position="457"/>
    </location>
</feature>
<feature type="domain" description="MacB-like periplasmic core" evidence="8">
    <location>
        <begin position="20"/>
        <end position="245"/>
    </location>
</feature>
<evidence type="ECO:0000256" key="5">
    <source>
        <dbReference type="ARBA" id="ARBA00023136"/>
    </source>
</evidence>
<feature type="transmembrane region" description="Helical" evidence="6">
    <location>
        <begin position="21"/>
        <end position="41"/>
    </location>
</feature>
<sequence>MFKSYLKIALRNLWKNKLFSAINITGLAMGVACALLIIFHVKQELSYDKGFAKADRIYRVTQTGKGDNARSWAATAPSTADAFRQFFPQVVNTVSFHRPYPYQVLSYTGANGNVVKFEEKGGFFADPAVTDVFDIQFLSGDKNNALNTPGSIIITDKMARKYFGEADPLGKILQDDVNNISLKVTGVVHEYNFPTHLRFDYLLSMSTIHHFLDDRSLANKTWNGFYTYILLDKPASAKKVETGLKDFTAKFYEDGNTTREEILADREIGIQPITSIHLHSRLEKEMYPNSDVTYVKIFSLAALFILLVAAVNFINLYTAQAFGRMREIGMRKVIGATYRQVIGQFLGESLLTTLLATILAFVLFKTAIPFYNSIAERPFYLNEALTPSGLGMTLLLIIFIALLAGGYPAWHVAHFHPIKALRSKNMPGSQVNNVRKGMVIFQFVVSVFMIISTMIIYRQIRFFHNKDLGFDREQVAGITIYGPMWQHFRSLIDDIERSPDIVDFSIVSTLPGDRFSSQPFQPLSATNKEEFDNSRIMWSDERLLSTLQIPLVEGRNFHNQMPDIKQKEFIINESAVKAYHLTSAVGHLFIADGDTGTVVGVVKDFNFASLHTPVDPLVIKYDPNRANYLLLKIKPGHIPAALAYMKERITTLTPGGTFTYTFIDDKLNRLYASENQMSSIFKTFAAFAIFISCMGLFGLSAYTAQLRKKEISIRKVLGASSAYVALLLSRDFIKLVLIAILVSCPLAWWAMDKWLSGFAYHIPVNGWMFAVAGLFALIAAFLTVSYQAVRAALSDPVKHLKAE</sequence>
<dbReference type="Pfam" id="PF12704">
    <property type="entry name" value="MacB_PCD"/>
    <property type="match status" value="1"/>
</dbReference>
<evidence type="ECO:0000256" key="3">
    <source>
        <dbReference type="ARBA" id="ARBA00022692"/>
    </source>
</evidence>
<keyword evidence="2" id="KW-1003">Cell membrane</keyword>
<dbReference type="PANTHER" id="PTHR30572:SF18">
    <property type="entry name" value="ABC-TYPE MACROLIDE FAMILY EXPORT SYSTEM PERMEASE COMPONENT 2"/>
    <property type="match status" value="1"/>
</dbReference>
<dbReference type="AlphaFoldDB" id="A0A5C6LS71"/>
<dbReference type="EMBL" id="VOHS01000009">
    <property type="protein sequence ID" value="TWW00305.1"/>
    <property type="molecule type" value="Genomic_DNA"/>
</dbReference>
<reference evidence="9 10" key="1">
    <citation type="submission" date="2019-08" db="EMBL/GenBank/DDBJ databases">
        <title>Whole genome sequencing of chitin degrading bacteria Chitinophaga pinensis YS16.</title>
        <authorList>
            <person name="Singh R.P."/>
            <person name="Manchanda G."/>
            <person name="Maurya I.K."/>
            <person name="Joshi N.K."/>
            <person name="Srivastava A.K."/>
        </authorList>
    </citation>
    <scope>NUCLEOTIDE SEQUENCE [LARGE SCALE GENOMIC DNA]</scope>
    <source>
        <strain evidence="9 10">YS-16</strain>
    </source>
</reference>
<comment type="subcellular location">
    <subcellularLocation>
        <location evidence="1">Cell membrane</location>
        <topology evidence="1">Multi-pass membrane protein</topology>
    </subcellularLocation>
</comment>
<evidence type="ECO:0000259" key="7">
    <source>
        <dbReference type="Pfam" id="PF02687"/>
    </source>
</evidence>
<evidence type="ECO:0000256" key="6">
    <source>
        <dbReference type="SAM" id="Phobius"/>
    </source>
</evidence>
<evidence type="ECO:0000256" key="2">
    <source>
        <dbReference type="ARBA" id="ARBA00022475"/>
    </source>
</evidence>
<evidence type="ECO:0000313" key="9">
    <source>
        <dbReference type="EMBL" id="TWW00305.1"/>
    </source>
</evidence>
<dbReference type="RefSeq" id="WP_146305249.1">
    <property type="nucleotide sequence ID" value="NZ_VOHS01000009.1"/>
</dbReference>
<protein>
    <submittedName>
        <fullName evidence="9">FtsX-like permease family protein</fullName>
    </submittedName>
</protein>
<keyword evidence="5 6" id="KW-0472">Membrane</keyword>
<feature type="transmembrane region" description="Helical" evidence="6">
    <location>
        <begin position="391"/>
        <end position="413"/>
    </location>
</feature>
<feature type="transmembrane region" description="Helical" evidence="6">
    <location>
        <begin position="732"/>
        <end position="751"/>
    </location>
</feature>
<feature type="transmembrane region" description="Helical" evidence="6">
    <location>
        <begin position="766"/>
        <end position="789"/>
    </location>
</feature>
<evidence type="ECO:0000256" key="1">
    <source>
        <dbReference type="ARBA" id="ARBA00004651"/>
    </source>
</evidence>
<dbReference type="PANTHER" id="PTHR30572">
    <property type="entry name" value="MEMBRANE COMPONENT OF TRANSPORTER-RELATED"/>
    <property type="match status" value="1"/>
</dbReference>
<dbReference type="InterPro" id="IPR050250">
    <property type="entry name" value="Macrolide_Exporter_MacB"/>
</dbReference>
<dbReference type="InterPro" id="IPR003838">
    <property type="entry name" value="ABC3_permease_C"/>
</dbReference>
<organism evidence="9 10">
    <name type="scientific">Chitinophaga pinensis</name>
    <dbReference type="NCBI Taxonomy" id="79329"/>
    <lineage>
        <taxon>Bacteria</taxon>
        <taxon>Pseudomonadati</taxon>
        <taxon>Bacteroidota</taxon>
        <taxon>Chitinophagia</taxon>
        <taxon>Chitinophagales</taxon>
        <taxon>Chitinophagaceae</taxon>
        <taxon>Chitinophaga</taxon>
    </lineage>
</organism>
<feature type="transmembrane region" description="Helical" evidence="6">
    <location>
        <begin position="297"/>
        <end position="317"/>
    </location>
</feature>
<proteinExistence type="predicted"/>
<dbReference type="GO" id="GO:0022857">
    <property type="term" value="F:transmembrane transporter activity"/>
    <property type="evidence" value="ECO:0007669"/>
    <property type="project" value="TreeGrafter"/>
</dbReference>
<evidence type="ECO:0000313" key="10">
    <source>
        <dbReference type="Proteomes" id="UP000318815"/>
    </source>
</evidence>
<dbReference type="Proteomes" id="UP000318815">
    <property type="component" value="Unassembled WGS sequence"/>
</dbReference>
<comment type="caution">
    <text evidence="9">The sequence shown here is derived from an EMBL/GenBank/DDBJ whole genome shotgun (WGS) entry which is preliminary data.</text>
</comment>
<feature type="transmembrane region" description="Helical" evidence="6">
    <location>
        <begin position="684"/>
        <end position="704"/>
    </location>
</feature>
<evidence type="ECO:0000259" key="8">
    <source>
        <dbReference type="Pfam" id="PF12704"/>
    </source>
</evidence>
<gene>
    <name evidence="9" type="ORF">FEF09_11515</name>
</gene>
<feature type="domain" description="ABC3 transporter permease C-terminal" evidence="7">
    <location>
        <begin position="683"/>
        <end position="791"/>
    </location>
</feature>
<keyword evidence="4 6" id="KW-1133">Transmembrane helix</keyword>
<keyword evidence="10" id="KW-1185">Reference proteome</keyword>
<evidence type="ECO:0000256" key="4">
    <source>
        <dbReference type="ARBA" id="ARBA00022989"/>
    </source>
</evidence>
<dbReference type="GO" id="GO:0005886">
    <property type="term" value="C:plasma membrane"/>
    <property type="evidence" value="ECO:0007669"/>
    <property type="project" value="UniProtKB-SubCell"/>
</dbReference>
<dbReference type="Pfam" id="PF02687">
    <property type="entry name" value="FtsX"/>
    <property type="match status" value="2"/>
</dbReference>
<dbReference type="PROSITE" id="PS51257">
    <property type="entry name" value="PROKAR_LIPOPROTEIN"/>
    <property type="match status" value="1"/>
</dbReference>
<feature type="transmembrane region" description="Helical" evidence="6">
    <location>
        <begin position="349"/>
        <end position="371"/>
    </location>
</feature>
<dbReference type="InterPro" id="IPR025857">
    <property type="entry name" value="MacB_PCD"/>
</dbReference>
<feature type="domain" description="ABC3 transporter permease C-terminal" evidence="7">
    <location>
        <begin position="300"/>
        <end position="417"/>
    </location>
</feature>
<keyword evidence="3 6" id="KW-0812">Transmembrane</keyword>
<accession>A0A5C6LS71</accession>
<name>A0A5C6LS71_9BACT</name>
<dbReference type="OrthoDB" id="5933722at2"/>